<comment type="similarity">
    <text evidence="4">Belongs to the ELP5 family.</text>
</comment>
<evidence type="ECO:0000313" key="12">
    <source>
        <dbReference type="WBParaSite" id="SSLN_0000431601-mRNA-1"/>
    </source>
</evidence>
<keyword evidence="7" id="KW-0819">tRNA processing</keyword>
<organism evidence="12">
    <name type="scientific">Schistocephalus solidus</name>
    <name type="common">Tapeworm</name>
    <dbReference type="NCBI Taxonomy" id="70667"/>
    <lineage>
        <taxon>Eukaryota</taxon>
        <taxon>Metazoa</taxon>
        <taxon>Spiralia</taxon>
        <taxon>Lophotrochozoa</taxon>
        <taxon>Platyhelminthes</taxon>
        <taxon>Cestoda</taxon>
        <taxon>Eucestoda</taxon>
        <taxon>Diphyllobothriidea</taxon>
        <taxon>Diphyllobothriidae</taxon>
        <taxon>Schistocephalus</taxon>
    </lineage>
</organism>
<dbReference type="GO" id="GO:0000049">
    <property type="term" value="F:tRNA binding"/>
    <property type="evidence" value="ECO:0007669"/>
    <property type="project" value="TreeGrafter"/>
</dbReference>
<evidence type="ECO:0000256" key="1">
    <source>
        <dbReference type="ARBA" id="ARBA00004123"/>
    </source>
</evidence>
<dbReference type="GO" id="GO:0005634">
    <property type="term" value="C:nucleus"/>
    <property type="evidence" value="ECO:0007669"/>
    <property type="project" value="UniProtKB-SubCell"/>
</dbReference>
<keyword evidence="8" id="KW-0539">Nucleus</keyword>
<evidence type="ECO:0000256" key="9">
    <source>
        <dbReference type="SAM" id="MobiDB-lite"/>
    </source>
</evidence>
<evidence type="ECO:0000256" key="4">
    <source>
        <dbReference type="ARBA" id="ARBA00009567"/>
    </source>
</evidence>
<evidence type="ECO:0000256" key="2">
    <source>
        <dbReference type="ARBA" id="ARBA00004496"/>
    </source>
</evidence>
<reference evidence="10 11" key="2">
    <citation type="submission" date="2018-11" db="EMBL/GenBank/DDBJ databases">
        <authorList>
            <consortium name="Pathogen Informatics"/>
        </authorList>
    </citation>
    <scope>NUCLEOTIDE SEQUENCE [LARGE SCALE GENOMIC DNA]</scope>
    <source>
        <strain evidence="10 11">NST_G2</strain>
    </source>
</reference>
<evidence type="ECO:0000256" key="8">
    <source>
        <dbReference type="ARBA" id="ARBA00023242"/>
    </source>
</evidence>
<protein>
    <recommendedName>
        <fullName evidence="5">Elongator complex protein 5</fullName>
    </recommendedName>
</protein>
<evidence type="ECO:0000256" key="5">
    <source>
        <dbReference type="ARBA" id="ARBA00020264"/>
    </source>
</evidence>
<dbReference type="STRING" id="70667.A0A183SIX4"/>
<dbReference type="WBParaSite" id="SSLN_0000431601-mRNA-1">
    <property type="protein sequence ID" value="SSLN_0000431601-mRNA-1"/>
    <property type="gene ID" value="SSLN_0000431601"/>
</dbReference>
<dbReference type="OrthoDB" id="6256737at2759"/>
<accession>A0A183SIX4</accession>
<comment type="pathway">
    <text evidence="3">tRNA modification; 5-methoxycarbonylmethyl-2-thiouridine-tRNA biosynthesis.</text>
</comment>
<dbReference type="EMBL" id="UYSU01032771">
    <property type="protein sequence ID" value="VDL90557.1"/>
    <property type="molecule type" value="Genomic_DNA"/>
</dbReference>
<gene>
    <name evidence="10" type="ORF">SSLN_LOCUS4172</name>
</gene>
<keyword evidence="6" id="KW-0963">Cytoplasm</keyword>
<evidence type="ECO:0000256" key="7">
    <source>
        <dbReference type="ARBA" id="ARBA00022694"/>
    </source>
</evidence>
<feature type="compositionally biased region" description="Acidic residues" evidence="9">
    <location>
        <begin position="312"/>
        <end position="330"/>
    </location>
</feature>
<evidence type="ECO:0000256" key="3">
    <source>
        <dbReference type="ARBA" id="ARBA00005043"/>
    </source>
</evidence>
<sequence length="330" mass="36253">MTVPSAYLLDLLTGKKRSSFILLADSDTCYATSCLWPCLYKATCDMYKYLIVRSEAVGLQSPSLPSILEQSAKVVNSGTFPNASACLDAVQVEVSKPPDAGGKHCWVVVFDNLDNFLLDGGDDSSCQLREWIYQLAARLALISTTRYVASLLCGIKLYSDSFGLTAGSECLLDVLKSVSTTFLGFQTSIRENDRIRLLSADFWHRRTKDAVLKSVKQSSALPTNKPAISDRCEICLDLESLAVLHCKPTVTTKLSEEDGLRQGLESQAVHPTSTFRLSLTPAEVADRKKVVLPFMANANAGSSNDECKIDYDPDVYDDFDDEDPDDDLDI</sequence>
<reference evidence="12" key="1">
    <citation type="submission" date="2016-06" db="UniProtKB">
        <authorList>
            <consortium name="WormBaseParasite"/>
        </authorList>
    </citation>
    <scope>IDENTIFICATION</scope>
</reference>
<dbReference type="InterPro" id="IPR019519">
    <property type="entry name" value="Elp5"/>
</dbReference>
<feature type="region of interest" description="Disordered" evidence="9">
    <location>
        <begin position="299"/>
        <end position="330"/>
    </location>
</feature>
<evidence type="ECO:0000313" key="11">
    <source>
        <dbReference type="Proteomes" id="UP000275846"/>
    </source>
</evidence>
<evidence type="ECO:0000313" key="10">
    <source>
        <dbReference type="EMBL" id="VDL90557.1"/>
    </source>
</evidence>
<keyword evidence="11" id="KW-1185">Reference proteome</keyword>
<dbReference type="Proteomes" id="UP000275846">
    <property type="component" value="Unassembled WGS sequence"/>
</dbReference>
<dbReference type="Pfam" id="PF10483">
    <property type="entry name" value="Elong_Iki1"/>
    <property type="match status" value="1"/>
</dbReference>
<name>A0A183SIX4_SCHSO</name>
<dbReference type="PANTHER" id="PTHR15641:SF1">
    <property type="entry name" value="ELONGATOR COMPLEX PROTEIN 5"/>
    <property type="match status" value="1"/>
</dbReference>
<proteinExistence type="inferred from homology"/>
<dbReference type="GO" id="GO:0002098">
    <property type="term" value="P:tRNA wobble uridine modification"/>
    <property type="evidence" value="ECO:0007669"/>
    <property type="project" value="InterPro"/>
</dbReference>
<dbReference type="GO" id="GO:0005829">
    <property type="term" value="C:cytosol"/>
    <property type="evidence" value="ECO:0007669"/>
    <property type="project" value="TreeGrafter"/>
</dbReference>
<dbReference type="AlphaFoldDB" id="A0A183SIX4"/>
<dbReference type="UniPathway" id="UPA00988"/>
<dbReference type="PANTHER" id="PTHR15641">
    <property type="entry name" value="ELONGATOR COMPLEX PROTEIN 5"/>
    <property type="match status" value="1"/>
</dbReference>
<dbReference type="GO" id="GO:0033588">
    <property type="term" value="C:elongator holoenzyme complex"/>
    <property type="evidence" value="ECO:0007669"/>
    <property type="project" value="InterPro"/>
</dbReference>
<evidence type="ECO:0000256" key="6">
    <source>
        <dbReference type="ARBA" id="ARBA00022490"/>
    </source>
</evidence>
<comment type="subcellular location">
    <subcellularLocation>
        <location evidence="2">Cytoplasm</location>
    </subcellularLocation>
    <subcellularLocation>
        <location evidence="1">Nucleus</location>
    </subcellularLocation>
</comment>